<dbReference type="PANTHER" id="PTHR44757">
    <property type="entry name" value="DIGUANYLATE CYCLASE DGCP"/>
    <property type="match status" value="1"/>
</dbReference>
<evidence type="ECO:0000313" key="5">
    <source>
        <dbReference type="Proteomes" id="UP000288259"/>
    </source>
</evidence>
<evidence type="ECO:0000259" key="2">
    <source>
        <dbReference type="PROSITE" id="PS50883"/>
    </source>
</evidence>
<dbReference type="SMART" id="SM00052">
    <property type="entry name" value="EAL"/>
    <property type="match status" value="1"/>
</dbReference>
<dbReference type="PROSITE" id="PS50887">
    <property type="entry name" value="GGDEF"/>
    <property type="match status" value="1"/>
</dbReference>
<keyword evidence="5" id="KW-1185">Reference proteome</keyword>
<reference evidence="5" key="1">
    <citation type="journal article" date="2018" name="Front. Microbiol.">
        <title>Genome-Based Analysis Reveals the Taxonomy and Diversity of the Family Idiomarinaceae.</title>
        <authorList>
            <person name="Liu Y."/>
            <person name="Lai Q."/>
            <person name="Shao Z."/>
        </authorList>
    </citation>
    <scope>NUCLEOTIDE SEQUENCE [LARGE SCALE GENOMIC DNA]</scope>
    <source>
        <strain evidence="5">CVS-6</strain>
    </source>
</reference>
<dbReference type="SUPFAM" id="SSF55073">
    <property type="entry name" value="Nucleotide cyclase"/>
    <property type="match status" value="1"/>
</dbReference>
<dbReference type="Pfam" id="PF00990">
    <property type="entry name" value="GGDEF"/>
    <property type="match status" value="1"/>
</dbReference>
<name>A0A432YCB6_9GAMM</name>
<dbReference type="PANTHER" id="PTHR44757:SF2">
    <property type="entry name" value="BIOFILM ARCHITECTURE MAINTENANCE PROTEIN MBAA"/>
    <property type="match status" value="1"/>
</dbReference>
<feature type="domain" description="GGDEF" evidence="3">
    <location>
        <begin position="336"/>
        <end position="469"/>
    </location>
</feature>
<dbReference type="CDD" id="cd01948">
    <property type="entry name" value="EAL"/>
    <property type="match status" value="1"/>
</dbReference>
<dbReference type="InterPro" id="IPR001633">
    <property type="entry name" value="EAL_dom"/>
</dbReference>
<dbReference type="PROSITE" id="PS50883">
    <property type="entry name" value="EAL"/>
    <property type="match status" value="1"/>
</dbReference>
<evidence type="ECO:0008006" key="6">
    <source>
        <dbReference type="Google" id="ProtNLM"/>
    </source>
</evidence>
<feature type="transmembrane region" description="Helical" evidence="1">
    <location>
        <begin position="12"/>
        <end position="30"/>
    </location>
</feature>
<dbReference type="CDD" id="cd01949">
    <property type="entry name" value="GGDEF"/>
    <property type="match status" value="1"/>
</dbReference>
<evidence type="ECO:0000313" key="4">
    <source>
        <dbReference type="EMBL" id="RUO58571.1"/>
    </source>
</evidence>
<protein>
    <recommendedName>
        <fullName evidence="6">GGDEF-domain containing protein</fullName>
    </recommendedName>
</protein>
<dbReference type="InterPro" id="IPR035919">
    <property type="entry name" value="EAL_sf"/>
</dbReference>
<dbReference type="InterPro" id="IPR029787">
    <property type="entry name" value="Nucleotide_cyclase"/>
</dbReference>
<evidence type="ECO:0000256" key="1">
    <source>
        <dbReference type="SAM" id="Phobius"/>
    </source>
</evidence>
<dbReference type="Gene3D" id="3.30.70.270">
    <property type="match status" value="1"/>
</dbReference>
<dbReference type="SMART" id="SM00267">
    <property type="entry name" value="GGDEF"/>
    <property type="match status" value="1"/>
</dbReference>
<feature type="domain" description="EAL" evidence="2">
    <location>
        <begin position="478"/>
        <end position="732"/>
    </location>
</feature>
<dbReference type="InterPro" id="IPR000160">
    <property type="entry name" value="GGDEF_dom"/>
</dbReference>
<dbReference type="Proteomes" id="UP000288259">
    <property type="component" value="Unassembled WGS sequence"/>
</dbReference>
<comment type="caution">
    <text evidence="4">The sequence shown here is derived from an EMBL/GenBank/DDBJ whole genome shotgun (WGS) entry which is preliminary data.</text>
</comment>
<dbReference type="SUPFAM" id="SSF141868">
    <property type="entry name" value="EAL domain-like"/>
    <property type="match status" value="1"/>
</dbReference>
<dbReference type="NCBIfam" id="TIGR00254">
    <property type="entry name" value="GGDEF"/>
    <property type="match status" value="1"/>
</dbReference>
<sequence length="735" mass="83696">MQRRWQLVRNLLLITAVGVLLTIISTRFILHSEEQTIRQRLAMDTQQLEHQFRQRMLSYAFVTELTARNVERDADNALANLADEARALFLYYPSIERVLVLDENFQLQFQRFSSRAELLDATSFIDTPIAPLLSEAGDAPHALSAPAAALSNSNSDVVIAKSFATAEQRHYLLLVIDVHHLFDSVVRSEITEGYQVAIRLDEQTIYRFAGNDALRDDWSSEVPLKFASNLWYLELWPTQERLDAMYSVSAELVFFGGLALTMGGLLLGWRSHRLRDLLQQRLSQVKRAGAELQKLHATEAKLLFLSDHDALTELANRNGLEHYLNEQLPLAQEQHSKLALLTISIDSFRELNHALGHPFGDEIVKRIALRINKALPQDAYLARSGIDTFIALVQVTDPGNDPERLAVAIREAISPQLFIEQHEIYCSVSIGIALAKDANYEQEQLLHHADTALYWAKQQGFFGIATYHPDQQLALKQRRERLHELRLALEKQQIELHYQPIIHLREHRAYGVEGLLRWRTSDQRTLAPAQFLNLMEQTGLVFSVTEFIIKSACQQLRHWHKQLQRPLLMSLNFSLRQLTMPELSELIHQHLRRAQLQPEHLQIEIEESVYLQLCQSHHSTVEKLKKSGVRICVTLSGVSNCLLKAMQQCPPHCFKISPELVADMPSQAIPTELVESIIRLAQNSHSQVIAVAVEHQQQIDFLLQRDCVLAQGNYFASALPAEQLGERLTATLAGH</sequence>
<keyword evidence="1" id="KW-0472">Membrane</keyword>
<dbReference type="Pfam" id="PF00563">
    <property type="entry name" value="EAL"/>
    <property type="match status" value="1"/>
</dbReference>
<evidence type="ECO:0000259" key="3">
    <source>
        <dbReference type="PROSITE" id="PS50887"/>
    </source>
</evidence>
<dbReference type="RefSeq" id="WP_126755229.1">
    <property type="nucleotide sequence ID" value="NZ_PIPY01000011.1"/>
</dbReference>
<dbReference type="OrthoDB" id="1316910at2"/>
<dbReference type="EMBL" id="PIPY01000011">
    <property type="protein sequence ID" value="RUO58571.1"/>
    <property type="molecule type" value="Genomic_DNA"/>
</dbReference>
<dbReference type="AlphaFoldDB" id="A0A432YCB6"/>
<organism evidence="4 5">
    <name type="scientific">Pseudidiomarina insulisalsae</name>
    <dbReference type="NCBI Taxonomy" id="575789"/>
    <lineage>
        <taxon>Bacteria</taxon>
        <taxon>Pseudomonadati</taxon>
        <taxon>Pseudomonadota</taxon>
        <taxon>Gammaproteobacteria</taxon>
        <taxon>Alteromonadales</taxon>
        <taxon>Idiomarinaceae</taxon>
        <taxon>Pseudidiomarina</taxon>
    </lineage>
</organism>
<dbReference type="InterPro" id="IPR052155">
    <property type="entry name" value="Biofilm_reg_signaling"/>
</dbReference>
<accession>A0A432YCB6</accession>
<gene>
    <name evidence="4" type="ORF">CWI71_10500</name>
</gene>
<keyword evidence="1" id="KW-0812">Transmembrane</keyword>
<proteinExistence type="predicted"/>
<dbReference type="Gene3D" id="3.20.20.450">
    <property type="entry name" value="EAL domain"/>
    <property type="match status" value="1"/>
</dbReference>
<dbReference type="InterPro" id="IPR043128">
    <property type="entry name" value="Rev_trsase/Diguanyl_cyclase"/>
</dbReference>
<keyword evidence="1" id="KW-1133">Transmembrane helix</keyword>